<evidence type="ECO:0000259" key="1">
    <source>
        <dbReference type="PROSITE" id="PS50879"/>
    </source>
</evidence>
<dbReference type="EMBL" id="KB307198">
    <property type="protein sequence ID" value="ELT99143.1"/>
    <property type="molecule type" value="Genomic_DNA"/>
</dbReference>
<accession>R7TYY0</accession>
<protein>
    <recommendedName>
        <fullName evidence="1">RNase H type-1 domain-containing protein</fullName>
    </recommendedName>
</protein>
<dbReference type="STRING" id="283909.R7TYY0"/>
<dbReference type="GO" id="GO:0003676">
    <property type="term" value="F:nucleic acid binding"/>
    <property type="evidence" value="ECO:0007669"/>
    <property type="project" value="InterPro"/>
</dbReference>
<dbReference type="OrthoDB" id="6774133at2759"/>
<dbReference type="InterPro" id="IPR036397">
    <property type="entry name" value="RNaseH_sf"/>
</dbReference>
<dbReference type="SUPFAM" id="SSF53098">
    <property type="entry name" value="Ribonuclease H-like"/>
    <property type="match status" value="1"/>
</dbReference>
<reference evidence="4" key="1">
    <citation type="submission" date="2012-12" db="EMBL/GenBank/DDBJ databases">
        <authorList>
            <person name="Hellsten U."/>
            <person name="Grimwood J."/>
            <person name="Chapman J.A."/>
            <person name="Shapiro H."/>
            <person name="Aerts A."/>
            <person name="Otillar R.P."/>
            <person name="Terry A.Y."/>
            <person name="Boore J.L."/>
            <person name="Simakov O."/>
            <person name="Marletaz F."/>
            <person name="Cho S.-J."/>
            <person name="Edsinger-Gonzales E."/>
            <person name="Havlak P."/>
            <person name="Kuo D.-H."/>
            <person name="Larsson T."/>
            <person name="Lv J."/>
            <person name="Arendt D."/>
            <person name="Savage R."/>
            <person name="Osoegawa K."/>
            <person name="de Jong P."/>
            <person name="Lindberg D.R."/>
            <person name="Seaver E.C."/>
            <person name="Weisblat D.A."/>
            <person name="Putnam N.H."/>
            <person name="Grigoriev I.V."/>
            <person name="Rokhsar D.S."/>
        </authorList>
    </citation>
    <scope>NUCLEOTIDE SEQUENCE</scope>
    <source>
        <strain evidence="4">I ESC-2004</strain>
    </source>
</reference>
<sequence length="347" mass="39359">MFDKKLNLKSHIVYVPKGFKFNAGNVQNELGADLEVLLRLYRSLLRSRLDYGALVYGSAQPLYLERLKPMQNQAEAQAKSICLGAFRTSPITSLHVEANEMPMPIRHQFLSLHFALRVYANVANPANQCIFNHYNARFYINGSKRETMQSGFNRLLIQVRLPDSASIFSAELLAIYEVLTLLECAASYEQILIVTDSLSSLQALGNFNITHPYVFKILEKYTILYNRGFDLVMLWCPSHVGVVGNARADLLAKKALSFTACNVRIPASDFKSVAYSFYRDKRAGALDRVWSRTISFTLFSLLLKNLQTVQERIDNYFDVLSMKQLFEEVAPSKILAFLKAILSGLNR</sequence>
<keyword evidence="4" id="KW-1185">Reference proteome</keyword>
<dbReference type="EnsemblMetazoa" id="CapteT215477">
    <property type="protein sequence ID" value="CapteP215477"/>
    <property type="gene ID" value="CapteG215477"/>
</dbReference>
<proteinExistence type="predicted"/>
<organism evidence="2">
    <name type="scientific">Capitella teleta</name>
    <name type="common">Polychaete worm</name>
    <dbReference type="NCBI Taxonomy" id="283909"/>
    <lineage>
        <taxon>Eukaryota</taxon>
        <taxon>Metazoa</taxon>
        <taxon>Spiralia</taxon>
        <taxon>Lophotrochozoa</taxon>
        <taxon>Annelida</taxon>
        <taxon>Polychaeta</taxon>
        <taxon>Sedentaria</taxon>
        <taxon>Scolecida</taxon>
        <taxon>Capitellidae</taxon>
        <taxon>Capitella</taxon>
    </lineage>
</organism>
<evidence type="ECO:0000313" key="4">
    <source>
        <dbReference type="Proteomes" id="UP000014760"/>
    </source>
</evidence>
<reference evidence="3" key="3">
    <citation type="submission" date="2015-06" db="UniProtKB">
        <authorList>
            <consortium name="EnsemblMetazoa"/>
        </authorList>
    </citation>
    <scope>IDENTIFICATION</scope>
</reference>
<dbReference type="AlphaFoldDB" id="R7TYY0"/>
<dbReference type="CDD" id="cd09276">
    <property type="entry name" value="Rnase_HI_RT_non_LTR"/>
    <property type="match status" value="1"/>
</dbReference>
<dbReference type="PROSITE" id="PS50879">
    <property type="entry name" value="RNASE_H_1"/>
    <property type="match status" value="1"/>
</dbReference>
<evidence type="ECO:0000313" key="2">
    <source>
        <dbReference type="EMBL" id="ELT99143.1"/>
    </source>
</evidence>
<evidence type="ECO:0000313" key="3">
    <source>
        <dbReference type="EnsemblMetazoa" id="CapteP215477"/>
    </source>
</evidence>
<feature type="domain" description="RNase H type-1" evidence="1">
    <location>
        <begin position="132"/>
        <end position="257"/>
    </location>
</feature>
<dbReference type="InterPro" id="IPR012337">
    <property type="entry name" value="RNaseH-like_sf"/>
</dbReference>
<dbReference type="InterPro" id="IPR002156">
    <property type="entry name" value="RNaseH_domain"/>
</dbReference>
<dbReference type="EMBL" id="AMQN01001975">
    <property type="status" value="NOT_ANNOTATED_CDS"/>
    <property type="molecule type" value="Genomic_DNA"/>
</dbReference>
<dbReference type="GO" id="GO:0004523">
    <property type="term" value="F:RNA-DNA hybrid ribonuclease activity"/>
    <property type="evidence" value="ECO:0007669"/>
    <property type="project" value="InterPro"/>
</dbReference>
<dbReference type="Gene3D" id="3.30.420.10">
    <property type="entry name" value="Ribonuclease H-like superfamily/Ribonuclease H"/>
    <property type="match status" value="1"/>
</dbReference>
<dbReference type="HOGENOM" id="CLU_799851_0_0_1"/>
<reference evidence="2 4" key="2">
    <citation type="journal article" date="2013" name="Nature">
        <title>Insights into bilaterian evolution from three spiralian genomes.</title>
        <authorList>
            <person name="Simakov O."/>
            <person name="Marletaz F."/>
            <person name="Cho S.J."/>
            <person name="Edsinger-Gonzales E."/>
            <person name="Havlak P."/>
            <person name="Hellsten U."/>
            <person name="Kuo D.H."/>
            <person name="Larsson T."/>
            <person name="Lv J."/>
            <person name="Arendt D."/>
            <person name="Savage R."/>
            <person name="Osoegawa K."/>
            <person name="de Jong P."/>
            <person name="Grimwood J."/>
            <person name="Chapman J.A."/>
            <person name="Shapiro H."/>
            <person name="Aerts A."/>
            <person name="Otillar R.P."/>
            <person name="Terry A.Y."/>
            <person name="Boore J.L."/>
            <person name="Grigoriev I.V."/>
            <person name="Lindberg D.R."/>
            <person name="Seaver E.C."/>
            <person name="Weisblat D.A."/>
            <person name="Putnam N.H."/>
            <person name="Rokhsar D.S."/>
        </authorList>
    </citation>
    <scope>NUCLEOTIDE SEQUENCE</scope>
    <source>
        <strain evidence="2 4">I ESC-2004</strain>
    </source>
</reference>
<gene>
    <name evidence="2" type="ORF">CAPTEDRAFT_215477</name>
</gene>
<dbReference type="OMA" id="YIARLSH"/>
<name>R7TYY0_CAPTE</name>
<dbReference type="Proteomes" id="UP000014760">
    <property type="component" value="Unassembled WGS sequence"/>
</dbReference>